<proteinExistence type="predicted"/>
<organism evidence="3 4">
    <name type="scientific">Leptobrachium leishanense</name>
    <name type="common">Leishan spiny toad</name>
    <dbReference type="NCBI Taxonomy" id="445787"/>
    <lineage>
        <taxon>Eukaryota</taxon>
        <taxon>Metazoa</taxon>
        <taxon>Chordata</taxon>
        <taxon>Craniata</taxon>
        <taxon>Vertebrata</taxon>
        <taxon>Euteleostomi</taxon>
        <taxon>Amphibia</taxon>
        <taxon>Batrachia</taxon>
        <taxon>Anura</taxon>
        <taxon>Pelobatoidea</taxon>
        <taxon>Megophryidae</taxon>
        <taxon>Leptobrachium</taxon>
    </lineage>
</organism>
<dbReference type="GeneTree" id="ENSGT01010000228629"/>
<feature type="compositionally biased region" description="Polar residues" evidence="2">
    <location>
        <begin position="12"/>
        <end position="30"/>
    </location>
</feature>
<name>A0A8C5Q4Q7_9ANUR</name>
<feature type="region of interest" description="Disordered" evidence="2">
    <location>
        <begin position="1"/>
        <end position="45"/>
    </location>
</feature>
<sequence>MASSKTRKTAEKSNFFTPKSSLQKCSASSQDGGGSPPASPESHSGAVLPDLAAFASMMEGMLATLSTTLTSHLDAVSADKRQDIKAIGDRTAHLEDKMADMAEAHHTMAARVEGLEDMMQQHASKIADLEDRSRRHNLKIRGISETVHPKDLTPYVTDLFSHLLPGVSLESLLMDRIHSIPKPPSAPSKATREVILQMHYFKPREDILKVLRNPEALDIEYAHLAIFPDLSKATLQQRRNYRPFTTALRDTGMSHRWGYPTKLIVHNEGTTTVISSIEEGPSPPTISCPIRSTQSLKRELKRNGTTAEGLQDLTDVFSLILRHRECPHNFFKPKRAG</sequence>
<protein>
    <submittedName>
        <fullName evidence="3">Uncharacterized protein</fullName>
    </submittedName>
</protein>
<dbReference type="AlphaFoldDB" id="A0A8C5Q4Q7"/>
<feature type="coiled-coil region" evidence="1">
    <location>
        <begin position="112"/>
        <end position="139"/>
    </location>
</feature>
<dbReference type="Gene3D" id="3.30.70.1820">
    <property type="entry name" value="L1 transposable element, RRM domain"/>
    <property type="match status" value="1"/>
</dbReference>
<dbReference type="Proteomes" id="UP000694569">
    <property type="component" value="Unplaced"/>
</dbReference>
<keyword evidence="4" id="KW-1185">Reference proteome</keyword>
<reference evidence="3" key="2">
    <citation type="submission" date="2025-09" db="UniProtKB">
        <authorList>
            <consortium name="Ensembl"/>
        </authorList>
    </citation>
    <scope>IDENTIFICATION</scope>
</reference>
<evidence type="ECO:0000256" key="2">
    <source>
        <dbReference type="SAM" id="MobiDB-lite"/>
    </source>
</evidence>
<dbReference type="InterPro" id="IPR004244">
    <property type="entry name" value="Transposase_22"/>
</dbReference>
<evidence type="ECO:0000313" key="3">
    <source>
        <dbReference type="Ensembl" id="ENSLLEP00000032642.1"/>
    </source>
</evidence>
<keyword evidence="1" id="KW-0175">Coiled coil</keyword>
<accession>A0A8C5Q4Q7</accession>
<dbReference type="PANTHER" id="PTHR11505">
    <property type="entry name" value="L1 TRANSPOSABLE ELEMENT-RELATED"/>
    <property type="match status" value="1"/>
</dbReference>
<dbReference type="OrthoDB" id="9909646at2759"/>
<evidence type="ECO:0000256" key="1">
    <source>
        <dbReference type="SAM" id="Coils"/>
    </source>
</evidence>
<dbReference type="Ensembl" id="ENSLLET00000033900.1">
    <property type="protein sequence ID" value="ENSLLEP00000032642.1"/>
    <property type="gene ID" value="ENSLLEG00000020716.1"/>
</dbReference>
<evidence type="ECO:0000313" key="4">
    <source>
        <dbReference type="Proteomes" id="UP000694569"/>
    </source>
</evidence>
<reference evidence="3" key="1">
    <citation type="submission" date="2025-08" db="UniProtKB">
        <authorList>
            <consortium name="Ensembl"/>
        </authorList>
    </citation>
    <scope>IDENTIFICATION</scope>
</reference>